<proteinExistence type="predicted"/>
<dbReference type="Proteomes" id="UP000228751">
    <property type="component" value="Unassembled WGS sequence"/>
</dbReference>
<sequence length="166" mass="19558">MTIAENDLLIDYVKENFDPDYYVNRYPDIKKAGVDPVKHYLVFGYKENRNPNDKFDASWYKSVYIKNDTIPSIIDYLNKGKCFATTPYSFSDIKKMCIEKGVFSNEYYLASNPDVAASGYDPFKHYCKYGWKELRNPSDNFDNVWYTLNNMGGCFENNPLIHYIYR</sequence>
<comment type="caution">
    <text evidence="1">The sequence shown here is derived from an EMBL/GenBank/DDBJ whole genome shotgun (WGS) entry which is preliminary data.</text>
</comment>
<organism evidence="1 2">
    <name type="scientific">Acetobacter pomorum</name>
    <dbReference type="NCBI Taxonomy" id="65959"/>
    <lineage>
        <taxon>Bacteria</taxon>
        <taxon>Pseudomonadati</taxon>
        <taxon>Pseudomonadota</taxon>
        <taxon>Alphaproteobacteria</taxon>
        <taxon>Acetobacterales</taxon>
        <taxon>Acetobacteraceae</taxon>
        <taxon>Acetobacter</taxon>
    </lineage>
</organism>
<gene>
    <name evidence="1" type="ORF">CSR02_13510</name>
</gene>
<dbReference type="OrthoDB" id="7220105at2"/>
<keyword evidence="2" id="KW-1185">Reference proteome</keyword>
<name>A0A2G4R964_9PROT</name>
<dbReference type="EMBL" id="PEBQ01000172">
    <property type="protein sequence ID" value="PHY93123.1"/>
    <property type="molecule type" value="Genomic_DNA"/>
</dbReference>
<dbReference type="AlphaFoldDB" id="A0A2G4R964"/>
<evidence type="ECO:0000313" key="1">
    <source>
        <dbReference type="EMBL" id="PHY93123.1"/>
    </source>
</evidence>
<accession>A0A2G4R964</accession>
<evidence type="ECO:0000313" key="2">
    <source>
        <dbReference type="Proteomes" id="UP000228751"/>
    </source>
</evidence>
<protein>
    <submittedName>
        <fullName evidence="1">Uncharacterized protein</fullName>
    </submittedName>
</protein>
<dbReference type="RefSeq" id="WP_099542002.1">
    <property type="nucleotide sequence ID" value="NZ_PEBQ01000172.1"/>
</dbReference>
<reference evidence="1 2" key="1">
    <citation type="submission" date="2017-10" db="EMBL/GenBank/DDBJ databases">
        <title>Genomic analysis of the genus Acetobacter.</title>
        <authorList>
            <person name="Kim K.H."/>
            <person name="Chun B.H."/>
            <person name="Son A.R."/>
            <person name="Jeon C.O."/>
        </authorList>
    </citation>
    <scope>NUCLEOTIDE SEQUENCE [LARGE SCALE GENOMIC DNA]</scope>
    <source>
        <strain evidence="1 2">LHT 2458</strain>
    </source>
</reference>